<evidence type="ECO:0000313" key="2">
    <source>
        <dbReference type="Proteomes" id="UP000514713"/>
    </source>
</evidence>
<gene>
    <name evidence="1" type="ORF">HUN01_21130</name>
</gene>
<organism evidence="1 2">
    <name type="scientific">Nostoc edaphicum CCNP1411</name>
    <dbReference type="NCBI Taxonomy" id="1472755"/>
    <lineage>
        <taxon>Bacteria</taxon>
        <taxon>Bacillati</taxon>
        <taxon>Cyanobacteriota</taxon>
        <taxon>Cyanophyceae</taxon>
        <taxon>Nostocales</taxon>
        <taxon>Nostocaceae</taxon>
        <taxon>Nostoc</taxon>
    </lineage>
</organism>
<reference evidence="2" key="1">
    <citation type="submission" date="2020-06" db="EMBL/GenBank/DDBJ databases">
        <title>Nostoc edaphicum CCNP1411 genome.</title>
        <authorList>
            <person name="Fidor A."/>
            <person name="Grabski M."/>
            <person name="Gawor J."/>
            <person name="Gromadka R."/>
            <person name="Wegrzyn G."/>
            <person name="Mazur-Marzec H."/>
        </authorList>
    </citation>
    <scope>NUCLEOTIDE SEQUENCE [LARGE SCALE GENOMIC DNA]</scope>
    <source>
        <strain evidence="2">CCNP1411</strain>
    </source>
</reference>
<sequence>MGVKGIRFSNNKRGEARFPEQDVIDCVVEDSESTKQETTKWQPGNAQAQFGVKGSYKNLLFKKFLWVSLNHHSWWGCHY</sequence>
<protein>
    <submittedName>
        <fullName evidence="1">Uncharacterized protein</fullName>
    </submittedName>
</protein>
<dbReference type="AlphaFoldDB" id="A0A7D7LGF9"/>
<keyword evidence="2" id="KW-1185">Reference proteome</keyword>
<evidence type="ECO:0000313" key="1">
    <source>
        <dbReference type="EMBL" id="QMS89969.1"/>
    </source>
</evidence>
<dbReference type="RefSeq" id="WP_181927845.1">
    <property type="nucleotide sequence ID" value="NZ_CP054698.1"/>
</dbReference>
<accession>A0A7D7LGF9</accession>
<dbReference type="Proteomes" id="UP000514713">
    <property type="component" value="Chromosome"/>
</dbReference>
<dbReference type="KEGG" id="ned:HUN01_21130"/>
<dbReference type="EMBL" id="CP054698">
    <property type="protein sequence ID" value="QMS89969.1"/>
    <property type="molecule type" value="Genomic_DNA"/>
</dbReference>
<name>A0A7D7LGF9_9NOSO</name>
<proteinExistence type="predicted"/>